<dbReference type="AlphaFoldDB" id="A0A2J7RHV4"/>
<comment type="caution">
    <text evidence="5">The sequence shown here is derived from an EMBL/GenBank/DDBJ whole genome shotgun (WGS) entry which is preliminary data.</text>
</comment>
<dbReference type="SUPFAM" id="SSF47113">
    <property type="entry name" value="Histone-fold"/>
    <property type="match status" value="1"/>
</dbReference>
<dbReference type="GO" id="GO:0046982">
    <property type="term" value="F:protein heterodimerization activity"/>
    <property type="evidence" value="ECO:0007669"/>
    <property type="project" value="InterPro"/>
</dbReference>
<dbReference type="PANTHER" id="PTHR10252:SF79">
    <property type="entry name" value="DNA POLYMERASE EPSILON SUBUNIT 4"/>
    <property type="match status" value="1"/>
</dbReference>
<feature type="compositionally biased region" description="Basic and acidic residues" evidence="3">
    <location>
        <begin position="9"/>
        <end position="27"/>
    </location>
</feature>
<evidence type="ECO:0000313" key="6">
    <source>
        <dbReference type="Proteomes" id="UP000235965"/>
    </source>
</evidence>
<feature type="domain" description="Transcription factor CBF/NF-Y/archaeal histone" evidence="4">
    <location>
        <begin position="49"/>
        <end position="112"/>
    </location>
</feature>
<dbReference type="PANTHER" id="PTHR10252">
    <property type="entry name" value="HISTONE-LIKE TRANSCRIPTION FACTOR CCAAT-RELATED"/>
    <property type="match status" value="1"/>
</dbReference>
<organism evidence="5 6">
    <name type="scientific">Cryptotermes secundus</name>
    <dbReference type="NCBI Taxonomy" id="105785"/>
    <lineage>
        <taxon>Eukaryota</taxon>
        <taxon>Metazoa</taxon>
        <taxon>Ecdysozoa</taxon>
        <taxon>Arthropoda</taxon>
        <taxon>Hexapoda</taxon>
        <taxon>Insecta</taxon>
        <taxon>Pterygota</taxon>
        <taxon>Neoptera</taxon>
        <taxon>Polyneoptera</taxon>
        <taxon>Dictyoptera</taxon>
        <taxon>Blattodea</taxon>
        <taxon>Blattoidea</taxon>
        <taxon>Termitoidae</taxon>
        <taxon>Kalotermitidae</taxon>
        <taxon>Cryptotermitinae</taxon>
        <taxon>Cryptotermes</taxon>
    </lineage>
</organism>
<dbReference type="Pfam" id="PF00808">
    <property type="entry name" value="CBFD_NFYB_HMF"/>
    <property type="match status" value="1"/>
</dbReference>
<keyword evidence="2" id="KW-0539">Nucleus</keyword>
<protein>
    <submittedName>
        <fullName evidence="5">DNA polymerase epsilon subunit 4</fullName>
    </submittedName>
</protein>
<dbReference type="STRING" id="105785.A0A2J7RHV4"/>
<dbReference type="InParanoid" id="A0A2J7RHV4"/>
<gene>
    <name evidence="5" type="primary">Pole4</name>
    <name evidence="5" type="ORF">B7P43_G01604</name>
</gene>
<evidence type="ECO:0000313" key="5">
    <source>
        <dbReference type="EMBL" id="PNF40410.1"/>
    </source>
</evidence>
<keyword evidence="6" id="KW-1185">Reference proteome</keyword>
<name>A0A2J7RHV4_9NEOP</name>
<dbReference type="OrthoDB" id="636685at2759"/>
<evidence type="ECO:0000256" key="3">
    <source>
        <dbReference type="SAM" id="MobiDB-lite"/>
    </source>
</evidence>
<accession>A0A2J7RHV4</accession>
<proteinExistence type="predicted"/>
<dbReference type="InterPro" id="IPR003958">
    <property type="entry name" value="CBFA_NFYB_domain"/>
</dbReference>
<sequence>MEGTEGTDNTDHTDDLAGNNWKDHASGKEVGSAQEETEHEEEKSERILRLPLARVKHIMKIDPDVHFASQEAVFLITKSTELFIESLAKEAYTYTTQGKRRTLQKKDVDNAIESADCLAFLEGVLDT</sequence>
<dbReference type="InterPro" id="IPR050568">
    <property type="entry name" value="Transcr_DNA_Rep_Reg"/>
</dbReference>
<feature type="region of interest" description="Disordered" evidence="3">
    <location>
        <begin position="1"/>
        <end position="45"/>
    </location>
</feature>
<dbReference type="EMBL" id="NEVH01003737">
    <property type="protein sequence ID" value="PNF40410.1"/>
    <property type="molecule type" value="Genomic_DNA"/>
</dbReference>
<dbReference type="Gene3D" id="1.10.20.10">
    <property type="entry name" value="Histone, subunit A"/>
    <property type="match status" value="1"/>
</dbReference>
<dbReference type="CDD" id="cd22929">
    <property type="entry name" value="HFD_POLE4-like"/>
    <property type="match status" value="1"/>
</dbReference>
<comment type="subcellular location">
    <subcellularLocation>
        <location evidence="1">Nucleus</location>
    </subcellularLocation>
</comment>
<dbReference type="Proteomes" id="UP000235965">
    <property type="component" value="Unassembled WGS sequence"/>
</dbReference>
<evidence type="ECO:0000256" key="1">
    <source>
        <dbReference type="ARBA" id="ARBA00004123"/>
    </source>
</evidence>
<dbReference type="GO" id="GO:0006261">
    <property type="term" value="P:DNA-templated DNA replication"/>
    <property type="evidence" value="ECO:0007669"/>
    <property type="project" value="TreeGrafter"/>
</dbReference>
<evidence type="ECO:0000259" key="4">
    <source>
        <dbReference type="Pfam" id="PF00808"/>
    </source>
</evidence>
<dbReference type="GO" id="GO:0008622">
    <property type="term" value="C:epsilon DNA polymerase complex"/>
    <property type="evidence" value="ECO:0007669"/>
    <property type="project" value="TreeGrafter"/>
</dbReference>
<dbReference type="FunCoup" id="A0A2J7RHV4">
    <property type="interactions" value="1386"/>
</dbReference>
<evidence type="ECO:0000256" key="2">
    <source>
        <dbReference type="ARBA" id="ARBA00023242"/>
    </source>
</evidence>
<reference evidence="5 6" key="1">
    <citation type="submission" date="2017-12" db="EMBL/GenBank/DDBJ databases">
        <title>Hemimetabolous genomes reveal molecular basis of termite eusociality.</title>
        <authorList>
            <person name="Harrison M.C."/>
            <person name="Jongepier E."/>
            <person name="Robertson H.M."/>
            <person name="Arning N."/>
            <person name="Bitard-Feildel T."/>
            <person name="Chao H."/>
            <person name="Childers C.P."/>
            <person name="Dinh H."/>
            <person name="Doddapaneni H."/>
            <person name="Dugan S."/>
            <person name="Gowin J."/>
            <person name="Greiner C."/>
            <person name="Han Y."/>
            <person name="Hu H."/>
            <person name="Hughes D.S.T."/>
            <person name="Huylmans A.-K."/>
            <person name="Kemena C."/>
            <person name="Kremer L.P.M."/>
            <person name="Lee S.L."/>
            <person name="Lopez-Ezquerra A."/>
            <person name="Mallet L."/>
            <person name="Monroy-Kuhn J.M."/>
            <person name="Moser A."/>
            <person name="Murali S.C."/>
            <person name="Muzny D.M."/>
            <person name="Otani S."/>
            <person name="Piulachs M.-D."/>
            <person name="Poelchau M."/>
            <person name="Qu J."/>
            <person name="Schaub F."/>
            <person name="Wada-Katsumata A."/>
            <person name="Worley K.C."/>
            <person name="Xie Q."/>
            <person name="Ylla G."/>
            <person name="Poulsen M."/>
            <person name="Gibbs R.A."/>
            <person name="Schal C."/>
            <person name="Richards S."/>
            <person name="Belles X."/>
            <person name="Korb J."/>
            <person name="Bornberg-Bauer E."/>
        </authorList>
    </citation>
    <scope>NUCLEOTIDE SEQUENCE [LARGE SCALE GENOMIC DNA]</scope>
    <source>
        <tissue evidence="5">Whole body</tissue>
    </source>
</reference>
<dbReference type="InterPro" id="IPR009072">
    <property type="entry name" value="Histone-fold"/>
</dbReference>